<sequence length="115" mass="12015">MPAPKAGTHHNNKLHVRKGDTVMVLSGKNKGQTGTVLLAIPETQKVVVEGVNIVKKHVKPSASNTAGGIEERPGALHASKVALVDPETGKATRVRKSIQDGKKVRVGASSGKVID</sequence>
<dbReference type="InterPro" id="IPR014722">
    <property type="entry name" value="Rib_uL2_dom2"/>
</dbReference>
<dbReference type="InterPro" id="IPR003256">
    <property type="entry name" value="Ribosomal_uL24"/>
</dbReference>
<organism evidence="8 9">
    <name type="scientific">Deinococcus aquiradiocola</name>
    <dbReference type="NCBI Taxonomy" id="393059"/>
    <lineage>
        <taxon>Bacteria</taxon>
        <taxon>Thermotogati</taxon>
        <taxon>Deinococcota</taxon>
        <taxon>Deinococci</taxon>
        <taxon>Deinococcales</taxon>
        <taxon>Deinococcaceae</taxon>
        <taxon>Deinococcus</taxon>
    </lineage>
</organism>
<evidence type="ECO:0000256" key="3">
    <source>
        <dbReference type="ARBA" id="ARBA00023274"/>
    </source>
</evidence>
<evidence type="ECO:0000259" key="7">
    <source>
        <dbReference type="SMART" id="SM00739"/>
    </source>
</evidence>
<dbReference type="AlphaFoldDB" id="A0A917PS66"/>
<evidence type="ECO:0000256" key="5">
    <source>
        <dbReference type="HAMAP-Rule" id="MF_01326"/>
    </source>
</evidence>
<comment type="similarity">
    <text evidence="1 5 6">Belongs to the universal ribosomal protein uL24 family.</text>
</comment>
<dbReference type="InterPro" id="IPR008991">
    <property type="entry name" value="Translation_prot_SH3-like_sf"/>
</dbReference>
<dbReference type="PROSITE" id="PS01108">
    <property type="entry name" value="RIBOSOMAL_L24"/>
    <property type="match status" value="1"/>
</dbReference>
<dbReference type="CDD" id="cd06089">
    <property type="entry name" value="KOW_RPL26"/>
    <property type="match status" value="1"/>
</dbReference>
<dbReference type="Pfam" id="PF00467">
    <property type="entry name" value="KOW"/>
    <property type="match status" value="1"/>
</dbReference>
<dbReference type="HAMAP" id="MF_01326_B">
    <property type="entry name" value="Ribosomal_uL24_B"/>
    <property type="match status" value="1"/>
</dbReference>
<dbReference type="Proteomes" id="UP000635726">
    <property type="component" value="Unassembled WGS sequence"/>
</dbReference>
<dbReference type="GO" id="GO:1990904">
    <property type="term" value="C:ribonucleoprotein complex"/>
    <property type="evidence" value="ECO:0007669"/>
    <property type="project" value="UniProtKB-KW"/>
</dbReference>
<dbReference type="GO" id="GO:0005840">
    <property type="term" value="C:ribosome"/>
    <property type="evidence" value="ECO:0007669"/>
    <property type="project" value="UniProtKB-KW"/>
</dbReference>
<keyword evidence="5" id="KW-0694">RNA-binding</keyword>
<dbReference type="Gene3D" id="2.30.30.30">
    <property type="match status" value="1"/>
</dbReference>
<comment type="function">
    <text evidence="5">One of two assembly initiator proteins, it binds directly to the 5'-end of the 23S rRNA, where it nucleates assembly of the 50S subunit.</text>
</comment>
<dbReference type="GO" id="GO:0006412">
    <property type="term" value="P:translation"/>
    <property type="evidence" value="ECO:0007669"/>
    <property type="project" value="UniProtKB-UniRule"/>
</dbReference>
<keyword evidence="3 5" id="KW-0687">Ribonucleoprotein</keyword>
<name>A0A917PS66_9DEIO</name>
<evidence type="ECO:0000256" key="4">
    <source>
        <dbReference type="ARBA" id="ARBA00035206"/>
    </source>
</evidence>
<dbReference type="SUPFAM" id="SSF50104">
    <property type="entry name" value="Translation proteins SH3-like domain"/>
    <property type="match status" value="1"/>
</dbReference>
<accession>A0A917PS66</accession>
<dbReference type="SMART" id="SM00739">
    <property type="entry name" value="KOW"/>
    <property type="match status" value="1"/>
</dbReference>
<evidence type="ECO:0000313" key="8">
    <source>
        <dbReference type="EMBL" id="GGJ89025.1"/>
    </source>
</evidence>
<comment type="caution">
    <text evidence="8">The sequence shown here is derived from an EMBL/GenBank/DDBJ whole genome shotgun (WGS) entry which is preliminary data.</text>
</comment>
<keyword evidence="2 5" id="KW-0689">Ribosomal protein</keyword>
<dbReference type="InterPro" id="IPR041988">
    <property type="entry name" value="Ribosomal_uL24_KOW"/>
</dbReference>
<evidence type="ECO:0000256" key="2">
    <source>
        <dbReference type="ARBA" id="ARBA00022980"/>
    </source>
</evidence>
<proteinExistence type="inferred from homology"/>
<protein>
    <recommendedName>
        <fullName evidence="4 5">Large ribosomal subunit protein uL24</fullName>
    </recommendedName>
</protein>
<evidence type="ECO:0000313" key="9">
    <source>
        <dbReference type="Proteomes" id="UP000635726"/>
    </source>
</evidence>
<evidence type="ECO:0000256" key="1">
    <source>
        <dbReference type="ARBA" id="ARBA00010618"/>
    </source>
</evidence>
<keyword evidence="5" id="KW-0699">rRNA-binding</keyword>
<dbReference type="NCBIfam" id="TIGR01079">
    <property type="entry name" value="rplX_bact"/>
    <property type="match status" value="1"/>
</dbReference>
<dbReference type="GO" id="GO:0019843">
    <property type="term" value="F:rRNA binding"/>
    <property type="evidence" value="ECO:0007669"/>
    <property type="project" value="UniProtKB-UniRule"/>
</dbReference>
<dbReference type="InterPro" id="IPR005824">
    <property type="entry name" value="KOW"/>
</dbReference>
<dbReference type="Pfam" id="PF17136">
    <property type="entry name" value="ribosomal_L24"/>
    <property type="match status" value="1"/>
</dbReference>
<dbReference type="InterPro" id="IPR005825">
    <property type="entry name" value="Ribosomal_uL24_CS"/>
</dbReference>
<evidence type="ECO:0000256" key="6">
    <source>
        <dbReference type="RuleBase" id="RU003477"/>
    </source>
</evidence>
<dbReference type="PANTHER" id="PTHR12903">
    <property type="entry name" value="MITOCHONDRIAL RIBOSOMAL PROTEIN L24"/>
    <property type="match status" value="1"/>
</dbReference>
<dbReference type="GO" id="GO:0003735">
    <property type="term" value="F:structural constituent of ribosome"/>
    <property type="evidence" value="ECO:0007669"/>
    <property type="project" value="InterPro"/>
</dbReference>
<dbReference type="InterPro" id="IPR057264">
    <property type="entry name" value="Ribosomal_uL24_C"/>
</dbReference>
<dbReference type="EMBL" id="BMOE01000023">
    <property type="protein sequence ID" value="GGJ89025.1"/>
    <property type="molecule type" value="Genomic_DNA"/>
</dbReference>
<keyword evidence="9" id="KW-1185">Reference proteome</keyword>
<reference evidence="8" key="1">
    <citation type="journal article" date="2014" name="Int. J. Syst. Evol. Microbiol.">
        <title>Complete genome sequence of Corynebacterium casei LMG S-19264T (=DSM 44701T), isolated from a smear-ripened cheese.</title>
        <authorList>
            <consortium name="US DOE Joint Genome Institute (JGI-PGF)"/>
            <person name="Walter F."/>
            <person name="Albersmeier A."/>
            <person name="Kalinowski J."/>
            <person name="Ruckert C."/>
        </authorList>
    </citation>
    <scope>NUCLEOTIDE SEQUENCE</scope>
    <source>
        <strain evidence="8">JCM 14371</strain>
    </source>
</reference>
<gene>
    <name evidence="5 8" type="primary">rplX</name>
    <name evidence="8" type="ORF">GCM10008939_36330</name>
</gene>
<reference evidence="8" key="2">
    <citation type="submission" date="2020-09" db="EMBL/GenBank/DDBJ databases">
        <authorList>
            <person name="Sun Q."/>
            <person name="Ohkuma M."/>
        </authorList>
    </citation>
    <scope>NUCLEOTIDE SEQUENCE</scope>
    <source>
        <strain evidence="8">JCM 14371</strain>
    </source>
</reference>
<comment type="function">
    <text evidence="5">One of the proteins that surrounds the polypeptide exit tunnel on the outside of the subunit.</text>
</comment>
<feature type="domain" description="KOW" evidence="7">
    <location>
        <begin position="15"/>
        <end position="42"/>
    </location>
</feature>
<comment type="subunit">
    <text evidence="5">Part of the 50S ribosomal subunit.</text>
</comment>